<proteinExistence type="predicted"/>
<gene>
    <name evidence="3" type="ORF">CGZ92_08355</name>
</gene>
<accession>A0A255EAD5</accession>
<dbReference type="Proteomes" id="UP000216533">
    <property type="component" value="Unassembled WGS sequence"/>
</dbReference>
<comment type="caution">
    <text evidence="3">The sequence shown here is derived from an EMBL/GenBank/DDBJ whole genome shotgun (WGS) entry which is preliminary data.</text>
</comment>
<reference evidence="3 4" key="1">
    <citation type="submission" date="2017-07" db="EMBL/GenBank/DDBJ databases">
        <title>Draft whole genome sequences of clinical Proprionibacteriaceae strains.</title>
        <authorList>
            <person name="Bernier A.-M."/>
            <person name="Bernard K."/>
            <person name="Domingo M.-C."/>
        </authorList>
    </citation>
    <scope>NUCLEOTIDE SEQUENCE [LARGE SCALE GENOMIC DNA]</scope>
    <source>
        <strain evidence="3 4">NML 160184</strain>
    </source>
</reference>
<dbReference type="EMBL" id="NMVI01000018">
    <property type="protein sequence ID" value="OYN86362.1"/>
    <property type="molecule type" value="Genomic_DNA"/>
</dbReference>
<dbReference type="RefSeq" id="WP_094450931.1">
    <property type="nucleotide sequence ID" value="NZ_NMVI01000018.1"/>
</dbReference>
<evidence type="ECO:0000256" key="2">
    <source>
        <dbReference type="SAM" id="Phobius"/>
    </source>
</evidence>
<feature type="region of interest" description="Disordered" evidence="1">
    <location>
        <begin position="103"/>
        <end position="127"/>
    </location>
</feature>
<feature type="transmembrane region" description="Helical" evidence="2">
    <location>
        <begin position="338"/>
        <end position="360"/>
    </location>
</feature>
<protein>
    <submittedName>
        <fullName evidence="3">Uncharacterized protein</fullName>
    </submittedName>
</protein>
<keyword evidence="2" id="KW-0472">Membrane</keyword>
<evidence type="ECO:0000313" key="4">
    <source>
        <dbReference type="Proteomes" id="UP000216533"/>
    </source>
</evidence>
<name>A0A255EAD5_9ACTN</name>
<keyword evidence="2" id="KW-0812">Transmembrane</keyword>
<evidence type="ECO:0000256" key="1">
    <source>
        <dbReference type="SAM" id="MobiDB-lite"/>
    </source>
</evidence>
<sequence length="370" mass="40967">MSDNARNPAGLDTLADRFQELSDDTAKMYDYWSTHATPLASQTGKGIPGQVLPSISEMTPGVQKQSTDLGDHITCVETAMRDSADLYRNVESRNVDEVNDIWGVDNVPQSDDKEGRTSGGLHDVDLPSTEKLSAAPEPIGPGLWEVSVKITTLVRDIETEAIVFSWIDQLIGGIFGQKPTEWVTEWMSGDWEAIGKVGKIFENFRDYTNLMQGLIIHTGKGIRVEGEWTGTSSDMAQESINGNANKLEGLIDIFRDAKLEWENWQNVAYVQMQYISGLLGSVPGTLLRAKKLCNQIFDLHATIANTVKGAFQGENYLKNLLEELLGIALSILQLFKKIIAIFFYILQAFVLVGSYIPALVEGDTDLDKSW</sequence>
<dbReference type="AlphaFoldDB" id="A0A255EAD5"/>
<organism evidence="3 4">
    <name type="scientific">Parenemella sanctibonifatiensis</name>
    <dbReference type="NCBI Taxonomy" id="2016505"/>
    <lineage>
        <taxon>Bacteria</taxon>
        <taxon>Bacillati</taxon>
        <taxon>Actinomycetota</taxon>
        <taxon>Actinomycetes</taxon>
        <taxon>Propionibacteriales</taxon>
        <taxon>Propionibacteriaceae</taxon>
        <taxon>Parenemella</taxon>
    </lineage>
</organism>
<evidence type="ECO:0000313" key="3">
    <source>
        <dbReference type="EMBL" id="OYN86362.1"/>
    </source>
</evidence>
<keyword evidence="2" id="KW-1133">Transmembrane helix</keyword>